<evidence type="ECO:0000313" key="3">
    <source>
        <dbReference type="Proteomes" id="UP000013520"/>
    </source>
</evidence>
<dbReference type="EMBL" id="CP003273">
    <property type="protein sequence ID" value="AGL02317.1"/>
    <property type="molecule type" value="Genomic_DNA"/>
</dbReference>
<dbReference type="eggNOG" id="COG2414">
    <property type="taxonomic scope" value="Bacteria"/>
</dbReference>
<name>R4KL66_9FIRM</name>
<evidence type="ECO:0000313" key="2">
    <source>
        <dbReference type="EMBL" id="AGL02317.1"/>
    </source>
</evidence>
<dbReference type="STRING" id="767817.Desgi_2923"/>
<protein>
    <submittedName>
        <fullName evidence="2">Aldehyde:ferredoxin oxidoreductase</fullName>
    </submittedName>
</protein>
<reference evidence="2 3" key="1">
    <citation type="submission" date="2012-01" db="EMBL/GenBank/DDBJ databases">
        <title>Complete sequence of Desulfotomaculum gibsoniae DSM 7213.</title>
        <authorList>
            <consortium name="US DOE Joint Genome Institute"/>
            <person name="Lucas S."/>
            <person name="Han J."/>
            <person name="Lapidus A."/>
            <person name="Cheng J.-F."/>
            <person name="Goodwin L."/>
            <person name="Pitluck S."/>
            <person name="Peters L."/>
            <person name="Ovchinnikova G."/>
            <person name="Teshima H."/>
            <person name="Detter J.C."/>
            <person name="Han C."/>
            <person name="Tapia R."/>
            <person name="Land M."/>
            <person name="Hauser L."/>
            <person name="Kyrpides N."/>
            <person name="Ivanova N."/>
            <person name="Pagani I."/>
            <person name="Parshina S."/>
            <person name="Plugge C."/>
            <person name="Muyzer G."/>
            <person name="Kuever J."/>
            <person name="Ivanova A."/>
            <person name="Nazina T."/>
            <person name="Klenk H.-P."/>
            <person name="Brambilla E."/>
            <person name="Spring S."/>
            <person name="Stams A.F."/>
            <person name="Woyke T."/>
        </authorList>
    </citation>
    <scope>NUCLEOTIDE SEQUENCE [LARGE SCALE GENOMIC DNA]</scope>
    <source>
        <strain evidence="2 3">DSM 7213</strain>
    </source>
</reference>
<dbReference type="GO" id="GO:0016625">
    <property type="term" value="F:oxidoreductase activity, acting on the aldehyde or oxo group of donors, iron-sulfur protein as acceptor"/>
    <property type="evidence" value="ECO:0007669"/>
    <property type="project" value="InterPro"/>
</dbReference>
<dbReference type="InterPro" id="IPR013983">
    <property type="entry name" value="Ald_Fedxn_OxRdtase_N"/>
</dbReference>
<sequence length="71" mass="7818">MKILRINMTDLSVLEEVVPQDYVGLGGRALTSMIVANEVRPTCHPLGPNNKLVFAPDCLLEQWLLTPVACL</sequence>
<keyword evidence="3" id="KW-1185">Reference proteome</keyword>
<feature type="domain" description="Aldehyde ferredoxin oxidoreductase N-terminal" evidence="1">
    <location>
        <begin position="2"/>
        <end position="58"/>
    </location>
</feature>
<dbReference type="KEGG" id="dgi:Desgi_2923"/>
<dbReference type="AlphaFoldDB" id="R4KL66"/>
<dbReference type="SUPFAM" id="SSF56228">
    <property type="entry name" value="Aldehyde ferredoxin oxidoreductase, N-terminal domain"/>
    <property type="match status" value="1"/>
</dbReference>
<evidence type="ECO:0000259" key="1">
    <source>
        <dbReference type="Pfam" id="PF02730"/>
    </source>
</evidence>
<dbReference type="HOGENOM" id="CLU_2733435_0_0_9"/>
<dbReference type="Gene3D" id="3.60.9.10">
    <property type="entry name" value="Aldehyde ferredoxin oxidoreductase, N-terminal domain"/>
    <property type="match status" value="1"/>
</dbReference>
<accession>R4KL66</accession>
<dbReference type="InterPro" id="IPR036503">
    <property type="entry name" value="Ald_Fedxn_OxRdtase_N_sf"/>
</dbReference>
<dbReference type="Pfam" id="PF02730">
    <property type="entry name" value="AFOR_N"/>
    <property type="match status" value="1"/>
</dbReference>
<dbReference type="GO" id="GO:0051536">
    <property type="term" value="F:iron-sulfur cluster binding"/>
    <property type="evidence" value="ECO:0007669"/>
    <property type="project" value="InterPro"/>
</dbReference>
<dbReference type="Proteomes" id="UP000013520">
    <property type="component" value="Chromosome"/>
</dbReference>
<organism evidence="2 3">
    <name type="scientific">Desulfoscipio gibsoniae DSM 7213</name>
    <dbReference type="NCBI Taxonomy" id="767817"/>
    <lineage>
        <taxon>Bacteria</taxon>
        <taxon>Bacillati</taxon>
        <taxon>Bacillota</taxon>
        <taxon>Clostridia</taxon>
        <taxon>Eubacteriales</taxon>
        <taxon>Desulfallaceae</taxon>
        <taxon>Desulfoscipio</taxon>
    </lineage>
</organism>
<proteinExistence type="predicted"/>
<gene>
    <name evidence="2" type="ORF">Desgi_2923</name>
</gene>